<evidence type="ECO:0000313" key="3">
    <source>
        <dbReference type="Proteomes" id="UP000824120"/>
    </source>
</evidence>
<protein>
    <submittedName>
        <fullName evidence="2">Uncharacterized protein</fullName>
    </submittedName>
</protein>
<dbReference type="AlphaFoldDB" id="A0A9J5ZEL2"/>
<evidence type="ECO:0000313" key="2">
    <source>
        <dbReference type="EMBL" id="KAG5611090.1"/>
    </source>
</evidence>
<accession>A0A9J5ZEL2</accession>
<name>A0A9J5ZEL2_SOLCO</name>
<evidence type="ECO:0000256" key="1">
    <source>
        <dbReference type="SAM" id="MobiDB-lite"/>
    </source>
</evidence>
<comment type="caution">
    <text evidence="2">The sequence shown here is derived from an EMBL/GenBank/DDBJ whole genome shotgun (WGS) entry which is preliminary data.</text>
</comment>
<keyword evidence="3" id="KW-1185">Reference proteome</keyword>
<dbReference type="Proteomes" id="UP000824120">
    <property type="component" value="Chromosome 4"/>
</dbReference>
<proteinExistence type="predicted"/>
<organism evidence="2 3">
    <name type="scientific">Solanum commersonii</name>
    <name type="common">Commerson's wild potato</name>
    <name type="synonym">Commerson's nightshade</name>
    <dbReference type="NCBI Taxonomy" id="4109"/>
    <lineage>
        <taxon>Eukaryota</taxon>
        <taxon>Viridiplantae</taxon>
        <taxon>Streptophyta</taxon>
        <taxon>Embryophyta</taxon>
        <taxon>Tracheophyta</taxon>
        <taxon>Spermatophyta</taxon>
        <taxon>Magnoliopsida</taxon>
        <taxon>eudicotyledons</taxon>
        <taxon>Gunneridae</taxon>
        <taxon>Pentapetalae</taxon>
        <taxon>asterids</taxon>
        <taxon>lamiids</taxon>
        <taxon>Solanales</taxon>
        <taxon>Solanaceae</taxon>
        <taxon>Solanoideae</taxon>
        <taxon>Solaneae</taxon>
        <taxon>Solanum</taxon>
    </lineage>
</organism>
<reference evidence="2 3" key="1">
    <citation type="submission" date="2020-09" db="EMBL/GenBank/DDBJ databases">
        <title>De no assembly of potato wild relative species, Solanum commersonii.</title>
        <authorList>
            <person name="Cho K."/>
        </authorList>
    </citation>
    <scope>NUCLEOTIDE SEQUENCE [LARGE SCALE GENOMIC DNA]</scope>
    <source>
        <strain evidence="2">LZ3.2</strain>
        <tissue evidence="2">Leaf</tissue>
    </source>
</reference>
<feature type="compositionally biased region" description="Low complexity" evidence="1">
    <location>
        <begin position="56"/>
        <end position="66"/>
    </location>
</feature>
<gene>
    <name evidence="2" type="ORF">H5410_022371</name>
</gene>
<feature type="region of interest" description="Disordered" evidence="1">
    <location>
        <begin position="49"/>
        <end position="70"/>
    </location>
</feature>
<feature type="region of interest" description="Disordered" evidence="1">
    <location>
        <begin position="111"/>
        <end position="137"/>
    </location>
</feature>
<dbReference type="OrthoDB" id="1751327at2759"/>
<sequence length="251" mass="27969">MCEVSAKSSYLLSGSFGVPDCDNATNGSTTPSWITMLQNILLRTENGNQSSFQWRSSGPSPSLVSSHAPKPWNDHRGREFVYHRDTLLTRNVVSEERIILVSKFMDCHSKRQGNGGSTTQSTTSLAPAGQNFRKGTTSGANDSQNHFYALSSHQVQENSPSVVTFLHKDTTSNLVELNMVDFNIIIGMDYLRSGRIVLPCLRVFSSHILKAGRMIFKIPGVCEFPEVFFDDRFGVPSDREIDFEIDSFSNM</sequence>
<dbReference type="EMBL" id="JACXVP010000004">
    <property type="protein sequence ID" value="KAG5611090.1"/>
    <property type="molecule type" value="Genomic_DNA"/>
</dbReference>